<dbReference type="HOGENOM" id="CLU_1132111_0_0_11"/>
<organism evidence="2 3">
    <name type="scientific">Coriobacterium glomerans (strain ATCC 49209 / DSM 20642 / JCM 10262 / PW2)</name>
    <dbReference type="NCBI Taxonomy" id="700015"/>
    <lineage>
        <taxon>Bacteria</taxon>
        <taxon>Bacillati</taxon>
        <taxon>Actinomycetota</taxon>
        <taxon>Coriobacteriia</taxon>
        <taxon>Coriobacteriales</taxon>
        <taxon>Coriobacteriaceae</taxon>
        <taxon>Coriobacterium</taxon>
    </lineage>
</organism>
<proteinExistence type="predicted"/>
<dbReference type="AlphaFoldDB" id="F2N9K2"/>
<keyword evidence="3" id="KW-1185">Reference proteome</keyword>
<sequence length="245" mass="26476">MENSDCRAMSAGLVGDAASPPSQAADAAAQLRASNRLRAAHRITQVHIGTRRSDRSMRMVCRRASAHAFCVSLTLRETISADGTAQTPLVSHPTPESRRLRISSRASSTTPPKLYEAQRRPANLRSRTSLSSAALLRRSSDSVTSCVGRREPSGWGRRRRGAPAAHILNDSTGTFASHLQDALPSGAASVPGCLTCRGCWRSLSARWSQLRGSQPAVRDAALQSRSFRPEPHPVHDGPRVQKMLV</sequence>
<dbReference type="Proteomes" id="UP000006851">
    <property type="component" value="Chromosome"/>
</dbReference>
<dbReference type="EMBL" id="CP002628">
    <property type="protein sequence ID" value="AEB07031.1"/>
    <property type="molecule type" value="Genomic_DNA"/>
</dbReference>
<feature type="region of interest" description="Disordered" evidence="1">
    <location>
        <begin position="221"/>
        <end position="245"/>
    </location>
</feature>
<reference evidence="3" key="1">
    <citation type="journal article" date="2013" name="Stand. Genomic Sci.">
        <title>Complete genome sequence of Coriobacterium glomerans type strain (PW2(T)) from the midgut of Pyrrhocoris apterus L. (red soldier bug).</title>
        <authorList>
            <person name="Stackebrandt E."/>
            <person name="Zeytun A."/>
            <person name="Lapidus A."/>
            <person name="Nolan M."/>
            <person name="Lucas S."/>
            <person name="Hammon N."/>
            <person name="Deshpande S."/>
            <person name="Cheng J.F."/>
            <person name="Tapia R."/>
            <person name="Goodwin L.A."/>
            <person name="Pitluck S."/>
            <person name="Liolios K."/>
            <person name="Pagani I."/>
            <person name="Ivanova N."/>
            <person name="Mavromatis K."/>
            <person name="Mikhailova N."/>
            <person name="Huntemann M."/>
            <person name="Pati A."/>
            <person name="Chen A."/>
            <person name="Palaniappan K."/>
            <person name="Chang Y.J."/>
            <person name="Land M."/>
            <person name="Hauser L."/>
            <person name="Rohde M."/>
            <person name="Pukall R."/>
            <person name="Goker M."/>
            <person name="Detter J.C."/>
            <person name="Woyke T."/>
            <person name="Bristow J."/>
            <person name="Eisen J.A."/>
            <person name="Markowitz V."/>
            <person name="Hugenholtz P."/>
            <person name="Kyrpides N.C."/>
            <person name="Klenk H.P."/>
        </authorList>
    </citation>
    <scope>NUCLEOTIDE SEQUENCE</scope>
    <source>
        <strain evidence="3">ATCC 49209 / DSM 20642 / JCM 10262 / PW2</strain>
    </source>
</reference>
<evidence type="ECO:0000313" key="3">
    <source>
        <dbReference type="Proteomes" id="UP000006851"/>
    </source>
</evidence>
<protein>
    <submittedName>
        <fullName evidence="2">Uncharacterized protein</fullName>
    </submittedName>
</protein>
<gene>
    <name evidence="2" type="ordered locus">Corgl_0920</name>
</gene>
<evidence type="ECO:0000256" key="1">
    <source>
        <dbReference type="SAM" id="MobiDB-lite"/>
    </source>
</evidence>
<feature type="region of interest" description="Disordered" evidence="1">
    <location>
        <begin position="84"/>
        <end position="131"/>
    </location>
</feature>
<evidence type="ECO:0000313" key="2">
    <source>
        <dbReference type="EMBL" id="AEB07031.1"/>
    </source>
</evidence>
<name>F2N9K2_CORGP</name>
<dbReference type="KEGG" id="cgo:Corgl_0920"/>
<accession>F2N9K2</accession>
<feature type="compositionally biased region" description="Basic and acidic residues" evidence="1">
    <location>
        <begin position="227"/>
        <end position="239"/>
    </location>
</feature>